<protein>
    <recommendedName>
        <fullName evidence="5">Stage III sporulation protein AF</fullName>
    </recommendedName>
</protein>
<gene>
    <name evidence="3" type="ORF">DWV29_12610</name>
</gene>
<keyword evidence="2" id="KW-1133">Transmembrane helix</keyword>
<evidence type="ECO:0000256" key="1">
    <source>
        <dbReference type="SAM" id="MobiDB-lite"/>
    </source>
</evidence>
<feature type="compositionally biased region" description="Gly residues" evidence="1">
    <location>
        <begin position="187"/>
        <end position="198"/>
    </location>
</feature>
<proteinExistence type="predicted"/>
<dbReference type="EMBL" id="QSBM01000009">
    <property type="protein sequence ID" value="RGX28917.1"/>
    <property type="molecule type" value="Genomic_DNA"/>
</dbReference>
<accession>A0A413FEJ7</accession>
<keyword evidence="2" id="KW-0472">Membrane</keyword>
<feature type="compositionally biased region" description="Gly residues" evidence="1">
    <location>
        <begin position="149"/>
        <end position="164"/>
    </location>
</feature>
<organism evidence="3 4">
    <name type="scientific">Enterocloster asparagiformis</name>
    <dbReference type="NCBI Taxonomy" id="333367"/>
    <lineage>
        <taxon>Bacteria</taxon>
        <taxon>Bacillati</taxon>
        <taxon>Bacillota</taxon>
        <taxon>Clostridia</taxon>
        <taxon>Lachnospirales</taxon>
        <taxon>Lachnospiraceae</taxon>
        <taxon>Enterocloster</taxon>
    </lineage>
</organism>
<evidence type="ECO:0000313" key="4">
    <source>
        <dbReference type="Proteomes" id="UP000283880"/>
    </source>
</evidence>
<dbReference type="OrthoDB" id="1779586at2"/>
<dbReference type="InterPro" id="IPR014245">
    <property type="entry name" value="Spore_III_AF"/>
</dbReference>
<keyword evidence="2" id="KW-0812">Transmembrane</keyword>
<evidence type="ECO:0000313" key="3">
    <source>
        <dbReference type="EMBL" id="RGX28917.1"/>
    </source>
</evidence>
<feature type="region of interest" description="Disordered" evidence="1">
    <location>
        <begin position="148"/>
        <end position="168"/>
    </location>
</feature>
<evidence type="ECO:0000256" key="2">
    <source>
        <dbReference type="SAM" id="Phobius"/>
    </source>
</evidence>
<comment type="caution">
    <text evidence="3">The sequence shown here is derived from an EMBL/GenBank/DDBJ whole genome shotgun (WGS) entry which is preliminary data.</text>
</comment>
<reference evidence="3 4" key="1">
    <citation type="submission" date="2018-08" db="EMBL/GenBank/DDBJ databases">
        <title>A genome reference for cultivated species of the human gut microbiota.</title>
        <authorList>
            <person name="Zou Y."/>
            <person name="Xue W."/>
            <person name="Luo G."/>
        </authorList>
    </citation>
    <scope>NUCLEOTIDE SEQUENCE [LARGE SCALE GENOMIC DNA]</scope>
    <source>
        <strain evidence="3 4">AF04-15</strain>
    </source>
</reference>
<name>A0A413FEJ7_9FIRM</name>
<feature type="transmembrane region" description="Helical" evidence="2">
    <location>
        <begin position="32"/>
        <end position="50"/>
    </location>
</feature>
<dbReference type="AlphaFoldDB" id="A0A413FEJ7"/>
<dbReference type="Pfam" id="PF09581">
    <property type="entry name" value="Spore_III_AF"/>
    <property type="match status" value="1"/>
</dbReference>
<dbReference type="Proteomes" id="UP000283880">
    <property type="component" value="Unassembled WGS sequence"/>
</dbReference>
<feature type="transmembrane region" description="Helical" evidence="2">
    <location>
        <begin position="7"/>
        <end position="26"/>
    </location>
</feature>
<evidence type="ECO:0008006" key="5">
    <source>
        <dbReference type="Google" id="ProtNLM"/>
    </source>
</evidence>
<dbReference type="RefSeq" id="WP_117777484.1">
    <property type="nucleotide sequence ID" value="NZ_JAWYJI010000149.1"/>
</dbReference>
<feature type="region of interest" description="Disordered" evidence="1">
    <location>
        <begin position="184"/>
        <end position="223"/>
    </location>
</feature>
<sequence length="280" mass="30351">MTAVYEWVRNITYYMIFITVVGNLLADSKYEKYLRFFAGIILILLVLKPLTGSLRLDERIAYLFESISFQKEADDFKEKLWGMEDERLQRVMSTYEEAVAMDIRGMADTAGFSVRSVKVTIETDRDSPLYGHVTDLYMKLGRQKEENAAGGGWSAAGVSGGGTDSGPAEIQIEPRQIQVEPVQIGSGAAGGPAGGGSGDPAAVPGAPAPAPGDPAAVVPEASRPLTEEEAVVAAVEQSQILARTFPANLEERTKINAFIRKVAGYYGLETAHVQVEWEDD</sequence>